<name>A0A520XAS3_9DELT</name>
<evidence type="ECO:0000313" key="1">
    <source>
        <dbReference type="EMBL" id="RZV38256.1"/>
    </source>
</evidence>
<proteinExistence type="predicted"/>
<protein>
    <submittedName>
        <fullName evidence="1">Uncharacterized protein</fullName>
    </submittedName>
</protein>
<organism evidence="1 2">
    <name type="scientific">Candidatus Acidulodesulfobacterium acidiphilum</name>
    <dbReference type="NCBI Taxonomy" id="2597224"/>
    <lineage>
        <taxon>Bacteria</taxon>
        <taxon>Deltaproteobacteria</taxon>
        <taxon>Candidatus Acidulodesulfobacterales</taxon>
        <taxon>Candidatus Acidulodesulfobacterium</taxon>
    </lineage>
</organism>
<reference evidence="1 2" key="1">
    <citation type="submission" date="2019-01" db="EMBL/GenBank/DDBJ databases">
        <title>Insights into ecological role of a new deltaproteobacterial order Candidatus Sinidesulfobacterales (Sva0485) by metagenomics and metatranscriptomics.</title>
        <authorList>
            <person name="Tan S."/>
            <person name="Liu J."/>
            <person name="Fang Y."/>
            <person name="Hedlund B."/>
            <person name="Lian Z.-H."/>
            <person name="Huang L.-Y."/>
            <person name="Li J.-T."/>
            <person name="Huang L.-N."/>
            <person name="Li W.-J."/>
            <person name="Jiang H.-C."/>
            <person name="Dong H.-L."/>
            <person name="Shu W.-S."/>
        </authorList>
    </citation>
    <scope>NUCLEOTIDE SEQUENCE [LARGE SCALE GENOMIC DNA]</scope>
    <source>
        <strain evidence="1">AP4</strain>
    </source>
</reference>
<sequence>MKEDIFLTVIFDPEAIAKTTSKKDKVIYYKNPDTKQKIKIIEKLEKKAAEDCIKFNQRRLSSIFKPVFEGRILFYNDEFNTLPEFNDHDEFIDFAGDFFERLKNHYGIDIIDYSAITLSSKSILKEYAPCVFDFEIFNYSFTTHKAVKTDFVKSFNIKKLNEIARHVISEKKSHSSAKKKRAMTKKEAEVKPKTIKKKSKIDVKGEVQSVEKIKEPKFIEKEEKLKKQPTKKLVPELSKNRMSRKPISKNAVEIESGLADIIPEICEVEYVENEKNIGEQIGLISLSWSRLSPSENIPVLEQGQPVEISGESLVRIYFQKPNVRQIVWRLRQKPEVSTYKPMIRVYKDDDMLWYEVLDGYYGSRYVIFPEDLELSQTWAEIGFVTDDGNFIFVARSPVWPPSCLYKKLPKLKLERKIKDMRNRIFIGATESIPGGKNLPVNINITSSGAGFSASGEGFTGSGKGVK</sequence>
<dbReference type="EMBL" id="SHMQ01000021">
    <property type="protein sequence ID" value="RZV38256.1"/>
    <property type="molecule type" value="Genomic_DNA"/>
</dbReference>
<comment type="caution">
    <text evidence="1">The sequence shown here is derived from an EMBL/GenBank/DDBJ whole genome shotgun (WGS) entry which is preliminary data.</text>
</comment>
<accession>A0A520XAS3</accession>
<evidence type="ECO:0000313" key="2">
    <source>
        <dbReference type="Proteomes" id="UP000322454"/>
    </source>
</evidence>
<gene>
    <name evidence="1" type="ORF">EVJ48_07390</name>
</gene>
<dbReference type="AlphaFoldDB" id="A0A520XAS3"/>
<dbReference type="Proteomes" id="UP000322454">
    <property type="component" value="Unassembled WGS sequence"/>
</dbReference>